<gene>
    <name evidence="2" type="ORF">DNFV4_03744</name>
</gene>
<dbReference type="SMART" id="SM00028">
    <property type="entry name" value="TPR"/>
    <property type="match status" value="3"/>
</dbReference>
<name>A0AA86N1X9_9BACT</name>
<dbReference type="KEGG" id="nti:DNFV4_03744"/>
<proteinExistence type="predicted"/>
<protein>
    <recommendedName>
        <fullName evidence="4">TPR repeat protein</fullName>
    </recommendedName>
</protein>
<accession>A0AA86N1X9</accession>
<dbReference type="EMBL" id="OX365700">
    <property type="protein sequence ID" value="CAI4033308.1"/>
    <property type="molecule type" value="Genomic_DNA"/>
</dbReference>
<reference evidence="2" key="1">
    <citation type="submission" date="2022-10" db="EMBL/GenBank/DDBJ databases">
        <authorList>
            <person name="Koch H."/>
        </authorList>
    </citation>
    <scope>NUCLEOTIDE SEQUENCE</scope>
    <source>
        <strain evidence="2">DNF</strain>
    </source>
</reference>
<dbReference type="InterPro" id="IPR019734">
    <property type="entry name" value="TPR_rpt"/>
</dbReference>
<evidence type="ECO:0000256" key="1">
    <source>
        <dbReference type="PROSITE-ProRule" id="PRU00339"/>
    </source>
</evidence>
<dbReference type="SUPFAM" id="SSF48452">
    <property type="entry name" value="TPR-like"/>
    <property type="match status" value="2"/>
</dbReference>
<keyword evidence="1" id="KW-0802">TPR repeat</keyword>
<evidence type="ECO:0000313" key="2">
    <source>
        <dbReference type="EMBL" id="CAI4033308.1"/>
    </source>
</evidence>
<organism evidence="2 3">
    <name type="scientific">Nitrospira tepida</name>
    <dbReference type="NCBI Taxonomy" id="2973512"/>
    <lineage>
        <taxon>Bacteria</taxon>
        <taxon>Pseudomonadati</taxon>
        <taxon>Nitrospirota</taxon>
        <taxon>Nitrospiria</taxon>
        <taxon>Nitrospirales</taxon>
        <taxon>Nitrospiraceae</taxon>
        <taxon>Nitrospira</taxon>
    </lineage>
</organism>
<sequence length="560" mass="62688">MMRPYSGVMRGWLFGLILFWVLAAAVVSADQKHHQGRAQVGGEGGTPLFDNLGKLHHPITTSSPKAQQYFDQGLRLVFAFNHEEAVNSFNEAAKLDPKAAMPHWGIALALGPNINMPMEREAEKRAYEAIQQARSRAEGASAQERAYIEALALRYAVDPNAKRETLDHAYAEVMGKVAAQYRDDADAATLYAEAMMDLQPWDYWTPEGQPKGRANEIVSTLERALTLNPDHPGACHYYIHAVEASPKPERALPCARRLPDLMPGAGHLVHMPGHIYLRLGMYKEAAEQNIHATAIDHDYLAHRQLTGIYPMGYYPHNVHFLWSALTMEGRSQEAIKAARNLRELVPWEAAKQVPALEEFTPSLLFSLVRFGQWEEILSLPKPPAELSYTTAIWHYARGMAFAATKRFDEAQQEHRALLDLAGSLPEDRTLGVTPVVDLARIAERVLAGEIAARQGHDDEAVTILNGAAKLEDALRYYEPPLWHIPVRHSLGAVLLQAKRPAEAERVYRLDLTQHPHNGWALFGLKQSLEAQQKTKEAAAVEADFRKAWERADIRLTASRF</sequence>
<evidence type="ECO:0008006" key="4">
    <source>
        <dbReference type="Google" id="ProtNLM"/>
    </source>
</evidence>
<dbReference type="Proteomes" id="UP001179121">
    <property type="component" value="Chromosome"/>
</dbReference>
<dbReference type="PROSITE" id="PS50005">
    <property type="entry name" value="TPR"/>
    <property type="match status" value="1"/>
</dbReference>
<dbReference type="AlphaFoldDB" id="A0AA86N1X9"/>
<dbReference type="Gene3D" id="1.25.40.10">
    <property type="entry name" value="Tetratricopeptide repeat domain"/>
    <property type="match status" value="2"/>
</dbReference>
<feature type="repeat" description="TPR" evidence="1">
    <location>
        <begin position="66"/>
        <end position="99"/>
    </location>
</feature>
<keyword evidence="3" id="KW-1185">Reference proteome</keyword>
<dbReference type="PANTHER" id="PTHR45588:SF1">
    <property type="entry name" value="WW DOMAIN-CONTAINING PROTEIN"/>
    <property type="match status" value="1"/>
</dbReference>
<evidence type="ECO:0000313" key="3">
    <source>
        <dbReference type="Proteomes" id="UP001179121"/>
    </source>
</evidence>
<dbReference type="PANTHER" id="PTHR45588">
    <property type="entry name" value="TPR DOMAIN-CONTAINING PROTEIN"/>
    <property type="match status" value="1"/>
</dbReference>
<dbReference type="InterPro" id="IPR011990">
    <property type="entry name" value="TPR-like_helical_dom_sf"/>
</dbReference>